<accession>A0A0F9MTB2</accession>
<name>A0A0F9MTB2_9ZZZZ</name>
<dbReference type="AlphaFoldDB" id="A0A0F9MTB2"/>
<protein>
    <submittedName>
        <fullName evidence="1">Uncharacterized protein</fullName>
    </submittedName>
</protein>
<sequence length="82" mass="9551">MEYTPPKGFYDLRDFNIPNKTILKKLVRIQLALAAVNKQWMGYTKDQRKANSTYIEGWKEASSEMQQVLFSYGEKAQTSLEL</sequence>
<gene>
    <name evidence="1" type="ORF">LCGC14_1345600</name>
</gene>
<evidence type="ECO:0000313" key="1">
    <source>
        <dbReference type="EMBL" id="KKM79870.1"/>
    </source>
</evidence>
<proteinExistence type="predicted"/>
<dbReference type="EMBL" id="LAZR01008275">
    <property type="protein sequence ID" value="KKM79870.1"/>
    <property type="molecule type" value="Genomic_DNA"/>
</dbReference>
<reference evidence="1" key="1">
    <citation type="journal article" date="2015" name="Nature">
        <title>Complex archaea that bridge the gap between prokaryotes and eukaryotes.</title>
        <authorList>
            <person name="Spang A."/>
            <person name="Saw J.H."/>
            <person name="Jorgensen S.L."/>
            <person name="Zaremba-Niedzwiedzka K."/>
            <person name="Martijn J."/>
            <person name="Lind A.E."/>
            <person name="van Eijk R."/>
            <person name="Schleper C."/>
            <person name="Guy L."/>
            <person name="Ettema T.J."/>
        </authorList>
    </citation>
    <scope>NUCLEOTIDE SEQUENCE</scope>
</reference>
<comment type="caution">
    <text evidence="1">The sequence shown here is derived from an EMBL/GenBank/DDBJ whole genome shotgun (WGS) entry which is preliminary data.</text>
</comment>
<organism evidence="1">
    <name type="scientific">marine sediment metagenome</name>
    <dbReference type="NCBI Taxonomy" id="412755"/>
    <lineage>
        <taxon>unclassified sequences</taxon>
        <taxon>metagenomes</taxon>
        <taxon>ecological metagenomes</taxon>
    </lineage>
</organism>